<dbReference type="Proteomes" id="UP001209878">
    <property type="component" value="Unassembled WGS sequence"/>
</dbReference>
<accession>A0AAD9UCL4</accession>
<organism evidence="1 2">
    <name type="scientific">Ridgeia piscesae</name>
    <name type="common">Tubeworm</name>
    <dbReference type="NCBI Taxonomy" id="27915"/>
    <lineage>
        <taxon>Eukaryota</taxon>
        <taxon>Metazoa</taxon>
        <taxon>Spiralia</taxon>
        <taxon>Lophotrochozoa</taxon>
        <taxon>Annelida</taxon>
        <taxon>Polychaeta</taxon>
        <taxon>Sedentaria</taxon>
        <taxon>Canalipalpata</taxon>
        <taxon>Sabellida</taxon>
        <taxon>Siboglinidae</taxon>
        <taxon>Ridgeia</taxon>
    </lineage>
</organism>
<dbReference type="InterPro" id="IPR043460">
    <property type="entry name" value="MEDAG/TEX26"/>
</dbReference>
<dbReference type="AlphaFoldDB" id="A0AAD9UCL4"/>
<dbReference type="PANTHER" id="PTHR33769">
    <property type="entry name" value="TESTIS-EXPRESSED PROTEIN 26 ISOFORM X3"/>
    <property type="match status" value="1"/>
</dbReference>
<evidence type="ECO:0000313" key="1">
    <source>
        <dbReference type="EMBL" id="KAK2184532.1"/>
    </source>
</evidence>
<proteinExistence type="predicted"/>
<sequence>MKVLRPNTAMGCRSPDNMGYVDGDTGLGYHNTLLGPGIRDRLVQYYDKAPAEDKARCLELLTALDLGDVIKIQAKDLNLAKHCVTSNVARRKQRPRTAMAFRDYERLEPENKTSVYKTSYQRDYPQLPSDHYTAAIRPESAGVLYPRRLPARVPRATTTTYSTEYYHKPERRQMPYVGAESGNTDDHRNNPHPQQKFIWWRYPTRPAYDVNGLLPSATDLTDEAFDKVIRGKLRSTYQCDFKGMPQGERDPSVLLSSASRRQRAPHTLDTFTRQTYTRPRLLPEELRAPTDRYGSNKNKQMASVGAGGPTGTTIYRHLKTTTTYDNEYRDINDAIPVRHLARQYGGEALQRYATIATEEREKHELSRMLRAIGTDPATSPPPTAISIRHSMKFRPAQPW</sequence>
<keyword evidence="2" id="KW-1185">Reference proteome</keyword>
<protein>
    <submittedName>
        <fullName evidence="1">Uncharacterized protein</fullName>
    </submittedName>
</protein>
<gene>
    <name evidence="1" type="ORF">NP493_263g01020</name>
</gene>
<dbReference type="PANTHER" id="PTHR33769:SF2">
    <property type="entry name" value="TESTIS-EXPRESSED PROTEIN 26"/>
    <property type="match status" value="1"/>
</dbReference>
<dbReference type="GO" id="GO:0005737">
    <property type="term" value="C:cytoplasm"/>
    <property type="evidence" value="ECO:0007669"/>
    <property type="project" value="TreeGrafter"/>
</dbReference>
<name>A0AAD9UCL4_RIDPI</name>
<comment type="caution">
    <text evidence="1">The sequence shown here is derived from an EMBL/GenBank/DDBJ whole genome shotgun (WGS) entry which is preliminary data.</text>
</comment>
<reference evidence="1" key="1">
    <citation type="journal article" date="2023" name="Mol. Biol. Evol.">
        <title>Third-Generation Sequencing Reveals the Adaptive Role of the Epigenome in Three Deep-Sea Polychaetes.</title>
        <authorList>
            <person name="Perez M."/>
            <person name="Aroh O."/>
            <person name="Sun Y."/>
            <person name="Lan Y."/>
            <person name="Juniper S.K."/>
            <person name="Young C.R."/>
            <person name="Angers B."/>
            <person name="Qian P.Y."/>
        </authorList>
    </citation>
    <scope>NUCLEOTIDE SEQUENCE</scope>
    <source>
        <strain evidence="1">R07B-5</strain>
    </source>
</reference>
<evidence type="ECO:0000313" key="2">
    <source>
        <dbReference type="Proteomes" id="UP001209878"/>
    </source>
</evidence>
<dbReference type="EMBL" id="JAODUO010000262">
    <property type="protein sequence ID" value="KAK2184532.1"/>
    <property type="molecule type" value="Genomic_DNA"/>
</dbReference>